<name>A0A4R4XB17_9ACTN</name>
<dbReference type="EMBL" id="SMKR01000029">
    <property type="protein sequence ID" value="TDD27811.1"/>
    <property type="molecule type" value="Genomic_DNA"/>
</dbReference>
<proteinExistence type="predicted"/>
<accession>A0A4R4XB17</accession>
<evidence type="ECO:0000313" key="1">
    <source>
        <dbReference type="EMBL" id="TDD27811.1"/>
    </source>
</evidence>
<organism evidence="1 2">
    <name type="scientific">Kribbella turkmenica</name>
    <dbReference type="NCBI Taxonomy" id="2530375"/>
    <lineage>
        <taxon>Bacteria</taxon>
        <taxon>Bacillati</taxon>
        <taxon>Actinomycetota</taxon>
        <taxon>Actinomycetes</taxon>
        <taxon>Propionibacteriales</taxon>
        <taxon>Kribbellaceae</taxon>
        <taxon>Kribbella</taxon>
    </lineage>
</organism>
<keyword evidence="2" id="KW-1185">Reference proteome</keyword>
<comment type="caution">
    <text evidence="1">The sequence shown here is derived from an EMBL/GenBank/DDBJ whole genome shotgun (WGS) entry which is preliminary data.</text>
</comment>
<dbReference type="RefSeq" id="WP_132318236.1">
    <property type="nucleotide sequence ID" value="NZ_SMKR01000029.1"/>
</dbReference>
<protein>
    <submittedName>
        <fullName evidence="1">Uncharacterized protein</fullName>
    </submittedName>
</protein>
<dbReference type="AlphaFoldDB" id="A0A4R4XB17"/>
<reference evidence="1 2" key="1">
    <citation type="submission" date="2019-02" db="EMBL/GenBank/DDBJ databases">
        <title>Draft genome sequences of novel Actinobacteria.</title>
        <authorList>
            <person name="Sahin N."/>
            <person name="Ay H."/>
            <person name="Saygin H."/>
        </authorList>
    </citation>
    <scope>NUCLEOTIDE SEQUENCE [LARGE SCALE GENOMIC DNA]</scope>
    <source>
        <strain evidence="1 2">16K104</strain>
    </source>
</reference>
<sequence>MHSTFRRAGPLACSGAVVFGGPALRTAWMATDETAWLDADSRLFYREPALTGYSTYGGRGAHSLVVAPS</sequence>
<dbReference type="Proteomes" id="UP000295172">
    <property type="component" value="Unassembled WGS sequence"/>
</dbReference>
<evidence type="ECO:0000313" key="2">
    <source>
        <dbReference type="Proteomes" id="UP000295172"/>
    </source>
</evidence>
<gene>
    <name evidence="1" type="ORF">E1218_09080</name>
</gene>